<evidence type="ECO:0000313" key="2">
    <source>
        <dbReference type="Proteomes" id="UP001165960"/>
    </source>
</evidence>
<dbReference type="Proteomes" id="UP001165960">
    <property type="component" value="Unassembled WGS sequence"/>
</dbReference>
<proteinExistence type="predicted"/>
<protein>
    <submittedName>
        <fullName evidence="1">Uncharacterized protein</fullName>
    </submittedName>
</protein>
<sequence>MPPPEQGSSNMPLPWFIWEETFEYLSLKQKLALRLASREWLSIISPKFRMPRNFYPKTIPLVYSPNRNGMLCIDLHFSEARLLKKPRLAFY</sequence>
<accession>A0ACC2SJT8</accession>
<comment type="caution">
    <text evidence="1">The sequence shown here is derived from an EMBL/GenBank/DDBJ whole genome shotgun (WGS) entry which is preliminary data.</text>
</comment>
<name>A0ACC2SJT8_9FUNG</name>
<organism evidence="1 2">
    <name type="scientific">Entomophthora muscae</name>
    <dbReference type="NCBI Taxonomy" id="34485"/>
    <lineage>
        <taxon>Eukaryota</taxon>
        <taxon>Fungi</taxon>
        <taxon>Fungi incertae sedis</taxon>
        <taxon>Zoopagomycota</taxon>
        <taxon>Entomophthoromycotina</taxon>
        <taxon>Entomophthoromycetes</taxon>
        <taxon>Entomophthorales</taxon>
        <taxon>Entomophthoraceae</taxon>
        <taxon>Entomophthora</taxon>
    </lineage>
</organism>
<gene>
    <name evidence="1" type="ORF">DSO57_1009879</name>
</gene>
<evidence type="ECO:0000313" key="1">
    <source>
        <dbReference type="EMBL" id="KAJ9062534.1"/>
    </source>
</evidence>
<keyword evidence="2" id="KW-1185">Reference proteome</keyword>
<reference evidence="1" key="1">
    <citation type="submission" date="2022-04" db="EMBL/GenBank/DDBJ databases">
        <title>Genome of the entomopathogenic fungus Entomophthora muscae.</title>
        <authorList>
            <person name="Elya C."/>
            <person name="Lovett B.R."/>
            <person name="Lee E."/>
            <person name="Macias A.M."/>
            <person name="Hajek A.E."/>
            <person name="De Bivort B.L."/>
            <person name="Kasson M.T."/>
            <person name="De Fine Licht H.H."/>
            <person name="Stajich J.E."/>
        </authorList>
    </citation>
    <scope>NUCLEOTIDE SEQUENCE</scope>
    <source>
        <strain evidence="1">Berkeley</strain>
    </source>
</reference>
<dbReference type="EMBL" id="QTSX02005002">
    <property type="protein sequence ID" value="KAJ9062534.1"/>
    <property type="molecule type" value="Genomic_DNA"/>
</dbReference>